<proteinExistence type="predicted"/>
<evidence type="ECO:0000313" key="2">
    <source>
        <dbReference type="Proteomes" id="UP001151760"/>
    </source>
</evidence>
<keyword evidence="2" id="KW-1185">Reference proteome</keyword>
<evidence type="ECO:0000313" key="1">
    <source>
        <dbReference type="EMBL" id="GJS87740.1"/>
    </source>
</evidence>
<name>A0ABQ4ZD40_9ASTR</name>
<sequence length="271" mass="30345">MAKYDTSTTYSDLTKDSLRALVKTYRIPLDLHPRLANPGLSMDCLLSDAIGIYTQFLRFSGLCAYLTRLREVNESVLVWSGLSSAWFNQKCDLVFRRKGDKFEIISTSVGPSEDVQPKRKRRLRRKASKAGFSAPAMEQAEDVDDVDLSDTDYCAFLEVAFFDPSHVGTSNATNASSFDHADVRKGAVAIGAASKAQAEVIRQQLDPMDVLDRNTLACDHEYDQIPNVDFSIATLNEEIDLTLFPLAPRPYYMSYLFVNGEGIDPPKYTRE</sequence>
<accession>A0ABQ4ZD40</accession>
<dbReference type="Proteomes" id="UP001151760">
    <property type="component" value="Unassembled WGS sequence"/>
</dbReference>
<reference evidence="1" key="2">
    <citation type="submission" date="2022-01" db="EMBL/GenBank/DDBJ databases">
        <authorList>
            <person name="Yamashiro T."/>
            <person name="Shiraishi A."/>
            <person name="Satake H."/>
            <person name="Nakayama K."/>
        </authorList>
    </citation>
    <scope>NUCLEOTIDE SEQUENCE</scope>
</reference>
<organism evidence="1 2">
    <name type="scientific">Tanacetum coccineum</name>
    <dbReference type="NCBI Taxonomy" id="301880"/>
    <lineage>
        <taxon>Eukaryota</taxon>
        <taxon>Viridiplantae</taxon>
        <taxon>Streptophyta</taxon>
        <taxon>Embryophyta</taxon>
        <taxon>Tracheophyta</taxon>
        <taxon>Spermatophyta</taxon>
        <taxon>Magnoliopsida</taxon>
        <taxon>eudicotyledons</taxon>
        <taxon>Gunneridae</taxon>
        <taxon>Pentapetalae</taxon>
        <taxon>asterids</taxon>
        <taxon>campanulids</taxon>
        <taxon>Asterales</taxon>
        <taxon>Asteraceae</taxon>
        <taxon>Asteroideae</taxon>
        <taxon>Anthemideae</taxon>
        <taxon>Anthemidinae</taxon>
        <taxon>Tanacetum</taxon>
    </lineage>
</organism>
<dbReference type="EMBL" id="BQNB010011222">
    <property type="protein sequence ID" value="GJS87740.1"/>
    <property type="molecule type" value="Genomic_DNA"/>
</dbReference>
<reference evidence="1" key="1">
    <citation type="journal article" date="2022" name="Int. J. Mol. Sci.">
        <title>Draft Genome of Tanacetum Coccineum: Genomic Comparison of Closely Related Tanacetum-Family Plants.</title>
        <authorList>
            <person name="Yamashiro T."/>
            <person name="Shiraishi A."/>
            <person name="Nakayama K."/>
            <person name="Satake H."/>
        </authorList>
    </citation>
    <scope>NUCLEOTIDE SEQUENCE</scope>
</reference>
<gene>
    <name evidence="1" type="ORF">Tco_0770376</name>
</gene>
<protein>
    <submittedName>
        <fullName evidence="1">Uncharacterized protein</fullName>
    </submittedName>
</protein>
<comment type="caution">
    <text evidence="1">The sequence shown here is derived from an EMBL/GenBank/DDBJ whole genome shotgun (WGS) entry which is preliminary data.</text>
</comment>